<organism evidence="3 4">
    <name type="scientific">Absidia repens</name>
    <dbReference type="NCBI Taxonomy" id="90262"/>
    <lineage>
        <taxon>Eukaryota</taxon>
        <taxon>Fungi</taxon>
        <taxon>Fungi incertae sedis</taxon>
        <taxon>Mucoromycota</taxon>
        <taxon>Mucoromycotina</taxon>
        <taxon>Mucoromycetes</taxon>
        <taxon>Mucorales</taxon>
        <taxon>Cunninghamellaceae</taxon>
        <taxon>Absidia</taxon>
    </lineage>
</organism>
<keyword evidence="2" id="KW-1133">Transmembrane helix</keyword>
<proteinExistence type="predicted"/>
<feature type="region of interest" description="Disordered" evidence="1">
    <location>
        <begin position="334"/>
        <end position="392"/>
    </location>
</feature>
<keyword evidence="2" id="KW-0812">Transmembrane</keyword>
<evidence type="ECO:0000313" key="3">
    <source>
        <dbReference type="EMBL" id="ORZ17818.1"/>
    </source>
</evidence>
<evidence type="ECO:0000313" key="4">
    <source>
        <dbReference type="Proteomes" id="UP000193560"/>
    </source>
</evidence>
<feature type="compositionally biased region" description="Basic and acidic residues" evidence="1">
    <location>
        <begin position="365"/>
        <end position="380"/>
    </location>
</feature>
<reference evidence="3 4" key="1">
    <citation type="submission" date="2016-07" db="EMBL/GenBank/DDBJ databases">
        <title>Pervasive Adenine N6-methylation of Active Genes in Fungi.</title>
        <authorList>
            <consortium name="DOE Joint Genome Institute"/>
            <person name="Mondo S.J."/>
            <person name="Dannebaum R.O."/>
            <person name="Kuo R.C."/>
            <person name="Labutti K."/>
            <person name="Haridas S."/>
            <person name="Kuo A."/>
            <person name="Salamov A."/>
            <person name="Ahrendt S.R."/>
            <person name="Lipzen A."/>
            <person name="Sullivan W."/>
            <person name="Andreopoulos W.B."/>
            <person name="Clum A."/>
            <person name="Lindquist E."/>
            <person name="Daum C."/>
            <person name="Ramamoorthy G.K."/>
            <person name="Gryganskyi A."/>
            <person name="Culley D."/>
            <person name="Magnuson J.K."/>
            <person name="James T.Y."/>
            <person name="O'Malley M.A."/>
            <person name="Stajich J.E."/>
            <person name="Spatafora J.W."/>
            <person name="Visel A."/>
            <person name="Grigoriev I.V."/>
        </authorList>
    </citation>
    <scope>NUCLEOTIDE SEQUENCE [LARGE SCALE GENOMIC DNA]</scope>
    <source>
        <strain evidence="3 4">NRRL 1336</strain>
    </source>
</reference>
<feature type="transmembrane region" description="Helical" evidence="2">
    <location>
        <begin position="282"/>
        <end position="304"/>
    </location>
</feature>
<gene>
    <name evidence="3" type="ORF">BCR42DRAFT_412578</name>
</gene>
<feature type="transmembrane region" description="Helical" evidence="2">
    <location>
        <begin position="20"/>
        <end position="41"/>
    </location>
</feature>
<comment type="caution">
    <text evidence="3">The sequence shown here is derived from an EMBL/GenBank/DDBJ whole genome shotgun (WGS) entry which is preliminary data.</text>
</comment>
<dbReference type="Proteomes" id="UP000193560">
    <property type="component" value="Unassembled WGS sequence"/>
</dbReference>
<dbReference type="EMBL" id="MCGE01000009">
    <property type="protein sequence ID" value="ORZ17818.1"/>
    <property type="molecule type" value="Genomic_DNA"/>
</dbReference>
<dbReference type="AlphaFoldDB" id="A0A1X2IJU3"/>
<evidence type="ECO:0000256" key="1">
    <source>
        <dbReference type="SAM" id="MobiDB-lite"/>
    </source>
</evidence>
<keyword evidence="4" id="KW-1185">Reference proteome</keyword>
<dbReference type="OrthoDB" id="2339353at2759"/>
<sequence length="494" mass="54841">MHFIVEAWRQKPLEKRGMTISRGILSTLMALAFLSYCGYLINQLVTDRRLLLTISEQIPETGYPAPDVESCSQKSPFTIVKCTLVSMNWTSTDIPGCTPYIIEGSQDDPTTHCKVFTARNHPLQFRINGSDETSIQRVDIYWKVDNVTAFESVTLAIPTLAIQFYAASFSPWRQSDIAKIPQQQNALDAAKQGKFRATTLQNHTTNIYFTPNKYRAIPPSDGNSLFGLTGNYVDIESLATIQHNWPLHPSAAISSGEYHGFYTFQLATPTIDVRQEQRQHTILSALALAGGAYGILVTLFIAIYGTPRISAFGFIHHVDNWCGRCKMKWNGTNNTDPTATIPGHPHHQPPAPPYKKFPPSDEEDTRSSHSSLEHLTRMDDDPPSATTAATANAAAAAAASRAMAADKRFSESGLQPAGTSASLEDRMDYLEGILREYFVNVDYLDGLRHRRMAVKGATTPAHQRNDHTRTAAPPVPQQHQDTVDYDYSIALRNI</sequence>
<accession>A0A1X2IJU3</accession>
<protein>
    <submittedName>
        <fullName evidence="3">Uncharacterized protein</fullName>
    </submittedName>
</protein>
<feature type="region of interest" description="Disordered" evidence="1">
    <location>
        <begin position="457"/>
        <end position="479"/>
    </location>
</feature>
<name>A0A1X2IJU3_9FUNG</name>
<keyword evidence="2" id="KW-0472">Membrane</keyword>
<evidence type="ECO:0000256" key="2">
    <source>
        <dbReference type="SAM" id="Phobius"/>
    </source>
</evidence>